<name>A0A7H8TEA6_STRCX</name>
<dbReference type="EMBL" id="CP056041">
    <property type="protein sequence ID" value="QKZ20380.1"/>
    <property type="molecule type" value="Genomic_DNA"/>
</dbReference>
<protein>
    <submittedName>
        <fullName evidence="1">Uncharacterized protein</fullName>
    </submittedName>
</protein>
<sequence>MSPALNNREWQAFVSNALGLNVSEEGLLIDSDGQQDLTMWVPAEMPDPAPADL</sequence>
<accession>A0A7H8TEA6</accession>
<reference evidence="1 2" key="1">
    <citation type="submission" date="2020-06" db="EMBL/GenBank/DDBJ databases">
        <title>Genome mining for natural products.</title>
        <authorList>
            <person name="Zhang B."/>
            <person name="Shi J."/>
            <person name="Ge H."/>
        </authorList>
    </citation>
    <scope>NUCLEOTIDE SEQUENCE [LARGE SCALE GENOMIC DNA]</scope>
    <source>
        <strain evidence="1 2">NA02069</strain>
    </source>
</reference>
<dbReference type="AlphaFoldDB" id="A0A7H8TEA6"/>
<dbReference type="Proteomes" id="UP000509418">
    <property type="component" value="Chromosome"/>
</dbReference>
<evidence type="ECO:0000313" key="1">
    <source>
        <dbReference type="EMBL" id="QKZ20380.1"/>
    </source>
</evidence>
<proteinExistence type="predicted"/>
<dbReference type="RefSeq" id="WP_176576440.1">
    <property type="nucleotide sequence ID" value="NZ_CBDRGH010000036.1"/>
</dbReference>
<gene>
    <name evidence="1" type="ORF">HUT05_25335</name>
</gene>
<organism evidence="1 2">
    <name type="scientific">Streptomyces chartreusis</name>
    <dbReference type="NCBI Taxonomy" id="1969"/>
    <lineage>
        <taxon>Bacteria</taxon>
        <taxon>Bacillati</taxon>
        <taxon>Actinomycetota</taxon>
        <taxon>Actinomycetes</taxon>
        <taxon>Kitasatosporales</taxon>
        <taxon>Streptomycetaceae</taxon>
        <taxon>Streptomyces</taxon>
    </lineage>
</organism>
<evidence type="ECO:0000313" key="2">
    <source>
        <dbReference type="Proteomes" id="UP000509418"/>
    </source>
</evidence>
<keyword evidence="2" id="KW-1185">Reference proteome</keyword>